<accession>A0A6N9Q3A9</accession>
<keyword evidence="3" id="KW-0596">Phosphopantetheine</keyword>
<dbReference type="Pfam" id="PF00668">
    <property type="entry name" value="Condensation"/>
    <property type="match status" value="1"/>
</dbReference>
<organism evidence="8 9">
    <name type="scientific">Chengkuizengella marina</name>
    <dbReference type="NCBI Taxonomy" id="2507566"/>
    <lineage>
        <taxon>Bacteria</taxon>
        <taxon>Bacillati</taxon>
        <taxon>Bacillota</taxon>
        <taxon>Bacilli</taxon>
        <taxon>Bacillales</taxon>
        <taxon>Paenibacillaceae</taxon>
        <taxon>Chengkuizengella</taxon>
    </lineage>
</organism>
<dbReference type="SUPFAM" id="SSF47336">
    <property type="entry name" value="ACP-like"/>
    <property type="match status" value="1"/>
</dbReference>
<dbReference type="Gene3D" id="3.40.50.980">
    <property type="match status" value="2"/>
</dbReference>
<dbReference type="Gene3D" id="2.30.38.10">
    <property type="entry name" value="Luciferase, Domain 3"/>
    <property type="match status" value="1"/>
</dbReference>
<gene>
    <name evidence="8" type="ORF">ERL59_09910</name>
</gene>
<dbReference type="EMBL" id="SIJB01000023">
    <property type="protein sequence ID" value="NBI29273.1"/>
    <property type="molecule type" value="Genomic_DNA"/>
</dbReference>
<dbReference type="InterPro" id="IPR010071">
    <property type="entry name" value="AA_adenyl_dom"/>
</dbReference>
<evidence type="ECO:0000256" key="4">
    <source>
        <dbReference type="ARBA" id="ARBA00022553"/>
    </source>
</evidence>
<dbReference type="Pfam" id="PF00550">
    <property type="entry name" value="PP-binding"/>
    <property type="match status" value="1"/>
</dbReference>
<evidence type="ECO:0000256" key="3">
    <source>
        <dbReference type="ARBA" id="ARBA00022450"/>
    </source>
</evidence>
<dbReference type="SUPFAM" id="SSF52777">
    <property type="entry name" value="CoA-dependent acyltransferases"/>
    <property type="match status" value="1"/>
</dbReference>
<dbReference type="Gene3D" id="3.30.559.30">
    <property type="entry name" value="Nonribosomal peptide synthetase, condensation domain"/>
    <property type="match status" value="1"/>
</dbReference>
<dbReference type="PIRSF" id="PIRSF001617">
    <property type="entry name" value="Alpha-AR"/>
    <property type="match status" value="1"/>
</dbReference>
<dbReference type="Gene3D" id="1.10.1200.10">
    <property type="entry name" value="ACP-like"/>
    <property type="match status" value="1"/>
</dbReference>
<keyword evidence="4" id="KW-0597">Phosphoprotein</keyword>
<keyword evidence="5" id="KW-0045">Antibiotic biosynthesis</keyword>
<dbReference type="PANTHER" id="PTHR44845">
    <property type="entry name" value="CARRIER DOMAIN-CONTAINING PROTEIN"/>
    <property type="match status" value="1"/>
</dbReference>
<reference evidence="8 9" key="1">
    <citation type="submission" date="2019-01" db="EMBL/GenBank/DDBJ databases">
        <title>Chengkuizengella sp. nov., isolated from deep-sea sediment of East Pacific Ocean.</title>
        <authorList>
            <person name="Yang J."/>
            <person name="Lai Q."/>
            <person name="Shao Z."/>
        </authorList>
    </citation>
    <scope>NUCLEOTIDE SEQUENCE [LARGE SCALE GENOMIC DNA]</scope>
    <source>
        <strain evidence="8 9">YPA3-1-1</strain>
    </source>
</reference>
<dbReference type="InterPro" id="IPR025110">
    <property type="entry name" value="AMP-bd_C"/>
</dbReference>
<name>A0A6N9Q3A9_9BACL</name>
<dbReference type="PROSITE" id="PS50075">
    <property type="entry name" value="CARRIER"/>
    <property type="match status" value="1"/>
</dbReference>
<dbReference type="NCBIfam" id="TIGR01733">
    <property type="entry name" value="AA-adenyl-dom"/>
    <property type="match status" value="1"/>
</dbReference>
<keyword evidence="9" id="KW-1185">Reference proteome</keyword>
<dbReference type="SUPFAM" id="SSF51735">
    <property type="entry name" value="NAD(P)-binding Rossmann-fold domains"/>
    <property type="match status" value="1"/>
</dbReference>
<comment type="cofactor">
    <cofactor evidence="1">
        <name>pantetheine 4'-phosphate</name>
        <dbReference type="ChEBI" id="CHEBI:47942"/>
    </cofactor>
</comment>
<dbReference type="InterPro" id="IPR036736">
    <property type="entry name" value="ACP-like_sf"/>
</dbReference>
<dbReference type="PROSITE" id="PS00455">
    <property type="entry name" value="AMP_BINDING"/>
    <property type="match status" value="1"/>
</dbReference>
<dbReference type="SUPFAM" id="SSF56801">
    <property type="entry name" value="Acetyl-CoA synthetase-like"/>
    <property type="match status" value="1"/>
</dbReference>
<dbReference type="Gene3D" id="3.40.50.720">
    <property type="entry name" value="NAD(P)-binding Rossmann-like Domain"/>
    <property type="match status" value="1"/>
</dbReference>
<evidence type="ECO:0000256" key="1">
    <source>
        <dbReference type="ARBA" id="ARBA00001957"/>
    </source>
</evidence>
<evidence type="ECO:0000313" key="9">
    <source>
        <dbReference type="Proteomes" id="UP000448943"/>
    </source>
</evidence>
<sequence length="1290" mass="147755">MIIHKESAKGNLTSKVVFFLGAFYKLVCTRTYNSLHNLRLAVSNLIPDCAYTFLYSKIWHRFEKFRKEDGMGTTRDYWEQELADIPSHFELIIDSKKSLNNWVSIVSSKSRILEEKEKLIYNYCDKLDLNINEVFLSAYYILLYRMSDEKDIVVGVNGKSNLLPVRIKINSNLNFHQFIIGVASKLKQVKDSESIYSVKHLRDFNIHSSFNVDETMFCTKMDWSVSIGKYIMVNMNYNESFVNSRSMYKLVRHYEKLLVELLSHPTTAIGDIEILLEEDKQTYEEMNNTETDIDNFKTIIDMFNHTVRNYPLDIALSADGIQYSYRELDIQINKVANTLIKRSIRKGDFVSILMGRSVETVISLMAVMRIGAIYVPLDPKHPKDRNLYIISDSNSNYVITTYEYATLVRNMFKNGTQQVLYYEDCANTNPTAIEYIGNPNDVAYVIYTSGSTGKPKGTLIRHKGLMNLCPSIRDTFDITSSDILLQFASFSFDASIYEMFGAFYCGAHLHLINDEERISIEAFANIVDRMSITCIPLIPTIFFNQLATHLSDSGVAKFKSVRTISTGGEALTSEIAKSFMNKFGPDIRIVNLYGPTECTAVTSSFEVRKDTIRGLSIVPIGRPYKNYEMYIVNEHSQPCPLYVPGEILIKSVGVANGYLNQPEKTKEAFIIDPFDPLSDKRFYRTGDIGRLLPGGNIEYISRKDSQIKIRGFRVEIGEIEDSISRHEKVQDIAVIAKSNGNKGKILVAYYTTTNKIPILVSKLKEFLSNSIPQYMIPHHICYLEEIPISPTGKIDRKVLNSIDFHDYLEDNKDMVAPTTNIEKKVWGAWRNILDIEDISITDHFFEIGGDSLSIMQILVILKPDYPNIKISDFYQYPTIQKLSKRIEETRNGEIQLDQYDKEIRHLKPYPETLRGENISLEGVTTQDILLTGATGYLGSHILYNFLKNTRARLYCLLRDGDKGRLISVLNSYFDDITNHDIQRIQIIKGDLSKPQLALNEIEYADLQKIINNVVHCGAEVKHHGDREHFNKANVMSTVMLLDLIQLSPNIQFHYISTLGIPEDLALSGRYKLFPYDPAIALENVYTNSKLQSELQVNMRSNNIPSAIYRMGNLVGNSINGKFQLNINNNAFYRMLKAMMLLSKAPKAKWYVDLTPIDYASKYIVKSIEKGVSINKLLHVCNPIQITYNQMVEYLVDYGYNIQLLDREEYSRWLFNGEEKDQQGLQLAMAQLEGDGAKDSNYKFISSESNIDCHEPNREFFYKLIDYAVSIGYFPKVKKSKNDDRALNLNT</sequence>
<dbReference type="InterPro" id="IPR009081">
    <property type="entry name" value="PP-bd_ACP"/>
</dbReference>
<dbReference type="Pfam" id="PF00501">
    <property type="entry name" value="AMP-binding"/>
    <property type="match status" value="1"/>
</dbReference>
<dbReference type="InterPro" id="IPR045851">
    <property type="entry name" value="AMP-bd_C_sf"/>
</dbReference>
<proteinExistence type="inferred from homology"/>
<dbReference type="InterPro" id="IPR020845">
    <property type="entry name" value="AMP-binding_CS"/>
</dbReference>
<evidence type="ECO:0000259" key="7">
    <source>
        <dbReference type="PROSITE" id="PS50075"/>
    </source>
</evidence>
<protein>
    <submittedName>
        <fullName evidence="8">Amino acid adenylation domain-containing protein</fullName>
    </submittedName>
</protein>
<dbReference type="InterPro" id="IPR013120">
    <property type="entry name" value="FAR_NAD-bd"/>
</dbReference>
<evidence type="ECO:0000256" key="6">
    <source>
        <dbReference type="ARBA" id="ARBA00023268"/>
    </source>
</evidence>
<dbReference type="Pfam" id="PF13193">
    <property type="entry name" value="AMP-binding_C"/>
    <property type="match status" value="1"/>
</dbReference>
<dbReference type="GO" id="GO:0003824">
    <property type="term" value="F:catalytic activity"/>
    <property type="evidence" value="ECO:0007669"/>
    <property type="project" value="UniProtKB-KW"/>
</dbReference>
<dbReference type="FunFam" id="3.40.50.980:FF:000001">
    <property type="entry name" value="Non-ribosomal peptide synthetase"/>
    <property type="match status" value="1"/>
</dbReference>
<dbReference type="InterPro" id="IPR000873">
    <property type="entry name" value="AMP-dep_synth/lig_dom"/>
</dbReference>
<dbReference type="GO" id="GO:0017000">
    <property type="term" value="P:antibiotic biosynthetic process"/>
    <property type="evidence" value="ECO:0007669"/>
    <property type="project" value="UniProtKB-KW"/>
</dbReference>
<dbReference type="CDD" id="cd05930">
    <property type="entry name" value="A_NRPS"/>
    <property type="match status" value="1"/>
</dbReference>
<dbReference type="InterPro" id="IPR001242">
    <property type="entry name" value="Condensation_dom"/>
</dbReference>
<feature type="domain" description="Carrier" evidence="7">
    <location>
        <begin position="816"/>
        <end position="890"/>
    </location>
</feature>
<dbReference type="RefSeq" id="WP_328699931.1">
    <property type="nucleotide sequence ID" value="NZ_SIJB01000023.1"/>
</dbReference>
<dbReference type="Proteomes" id="UP000448943">
    <property type="component" value="Unassembled WGS sequence"/>
</dbReference>
<dbReference type="InterPro" id="IPR006162">
    <property type="entry name" value="Ppantetheine_attach_site"/>
</dbReference>
<comment type="similarity">
    <text evidence="2">Belongs to the ATP-dependent AMP-binding enzyme family.</text>
</comment>
<evidence type="ECO:0000256" key="2">
    <source>
        <dbReference type="ARBA" id="ARBA00006432"/>
    </source>
</evidence>
<evidence type="ECO:0000313" key="8">
    <source>
        <dbReference type="EMBL" id="NBI29273.1"/>
    </source>
</evidence>
<dbReference type="PANTHER" id="PTHR44845:SF7">
    <property type="entry name" value="PLIPASTATIN SYNTHASE SUBUNIT D"/>
    <property type="match status" value="1"/>
</dbReference>
<dbReference type="Gene3D" id="3.30.300.30">
    <property type="match status" value="1"/>
</dbReference>
<dbReference type="InterPro" id="IPR036291">
    <property type="entry name" value="NAD(P)-bd_dom_sf"/>
</dbReference>
<keyword evidence="6" id="KW-0511">Multifunctional enzyme</keyword>
<evidence type="ECO:0000256" key="5">
    <source>
        <dbReference type="ARBA" id="ARBA00023194"/>
    </source>
</evidence>
<dbReference type="PROSITE" id="PS00012">
    <property type="entry name" value="PHOSPHOPANTETHEINE"/>
    <property type="match status" value="1"/>
</dbReference>
<comment type="caution">
    <text evidence="8">The sequence shown here is derived from an EMBL/GenBank/DDBJ whole genome shotgun (WGS) entry which is preliminary data.</text>
</comment>
<dbReference type="Pfam" id="PF07993">
    <property type="entry name" value="NAD_binding_4"/>
    <property type="match status" value="1"/>
</dbReference>